<dbReference type="InterPro" id="IPR032675">
    <property type="entry name" value="LRR_dom_sf"/>
</dbReference>
<accession>A0A8E2AS74</accession>
<dbReference type="PANTHER" id="PTHR13318">
    <property type="entry name" value="PARTNER OF PAIRED, ISOFORM B-RELATED"/>
    <property type="match status" value="1"/>
</dbReference>
<dbReference type="Proteomes" id="UP000250043">
    <property type="component" value="Unassembled WGS sequence"/>
</dbReference>
<dbReference type="InterPro" id="IPR006553">
    <property type="entry name" value="Leu-rich_rpt_Cys-con_subtyp"/>
</dbReference>
<evidence type="ECO:0000313" key="4">
    <source>
        <dbReference type="Proteomes" id="UP000250043"/>
    </source>
</evidence>
<dbReference type="SMART" id="SM00367">
    <property type="entry name" value="LRR_CC"/>
    <property type="match status" value="6"/>
</dbReference>
<proteinExistence type="predicted"/>
<evidence type="ECO:0000259" key="2">
    <source>
        <dbReference type="Pfam" id="PF23550"/>
    </source>
</evidence>
<dbReference type="GO" id="GO:0019005">
    <property type="term" value="C:SCF ubiquitin ligase complex"/>
    <property type="evidence" value="ECO:0007669"/>
    <property type="project" value="TreeGrafter"/>
</dbReference>
<sequence>MSRRNNVRGPTSALTEFLRESGITPTTIARRATTQAQVQNQPDVGPSNTNADQDEVAEPSRMDEDAEDYASDNLDEHEEEQSAPKKRKLTKAAEAKLKAKEKQKAKRKVGADDDNDYEEEDPYNALSKMWKGDLPKPPVGSFEECVRCNKQFTVTKYTLPANPPPGYLCHMCAKASGADPFKKPAVPRKRKPATDKRSVVSFEERRFPSLASMCIQVISKYIDDVEALGDIGSINMDELAKSLARNRSLTPHNAQLFYDIRNTRLTMYDATNLDPPALSTLASLNPNLTHLRLDYCGRMDDEVIEAWSTSLPNLKRVELLGPFLVRAPAWQTFFKSHPALEGFLIVQSPRFDLECMRVLAESCTGLRELRLEEIGQMSDSFLEHVESLAGHLTHLALSRPGIPEALSDQALIDLMAAVGPSLTHLDLSGNINVTDAFLFRGLKLHTQRLSSLALKNTPELTDAGVAEFFDTWADAAQNAGYTSVPRLTSIDLSRNHLLSSDALTALLRHSGTSLTNININGWKAVSQESLKSIADFAPDLRKLDMSWCREADDWVVQALIEKCERIEEVKAWGCQRLTERCPRKRNVNIYGVEAQ</sequence>
<dbReference type="Pfam" id="PF23550">
    <property type="entry name" value="zf_Tbcl_Rhp7"/>
    <property type="match status" value="1"/>
</dbReference>
<dbReference type="Gene3D" id="3.80.10.10">
    <property type="entry name" value="Ribonuclease Inhibitor"/>
    <property type="match status" value="2"/>
</dbReference>
<dbReference type="GO" id="GO:0031146">
    <property type="term" value="P:SCF-dependent proteasomal ubiquitin-dependent protein catabolic process"/>
    <property type="evidence" value="ECO:0007669"/>
    <property type="project" value="TreeGrafter"/>
</dbReference>
<dbReference type="AlphaFoldDB" id="A0A8E2AS74"/>
<organism evidence="3 4">
    <name type="scientific">Obba rivulosa</name>
    <dbReference type="NCBI Taxonomy" id="1052685"/>
    <lineage>
        <taxon>Eukaryota</taxon>
        <taxon>Fungi</taxon>
        <taxon>Dikarya</taxon>
        <taxon>Basidiomycota</taxon>
        <taxon>Agaricomycotina</taxon>
        <taxon>Agaricomycetes</taxon>
        <taxon>Polyporales</taxon>
        <taxon>Gelatoporiaceae</taxon>
        <taxon>Obba</taxon>
    </lineage>
</organism>
<feature type="domain" description="DNA repair protein rhp7 treble clef" evidence="2">
    <location>
        <begin position="139"/>
        <end position="177"/>
    </location>
</feature>
<dbReference type="EMBL" id="KV722699">
    <property type="protein sequence ID" value="OCH84255.1"/>
    <property type="molecule type" value="Genomic_DNA"/>
</dbReference>
<reference evidence="3 4" key="1">
    <citation type="submission" date="2016-07" db="EMBL/GenBank/DDBJ databases">
        <title>Draft genome of the white-rot fungus Obba rivulosa 3A-2.</title>
        <authorList>
            <consortium name="DOE Joint Genome Institute"/>
            <person name="Miettinen O."/>
            <person name="Riley R."/>
            <person name="Acob R."/>
            <person name="Barry K."/>
            <person name="Cullen D."/>
            <person name="De Vries R."/>
            <person name="Hainaut M."/>
            <person name="Hatakka A."/>
            <person name="Henrissat B."/>
            <person name="Hilden K."/>
            <person name="Kuo R."/>
            <person name="Labutti K."/>
            <person name="Lipzen A."/>
            <person name="Makela M.R."/>
            <person name="Sandor L."/>
            <person name="Spatafora J.W."/>
            <person name="Grigoriev I.V."/>
            <person name="Hibbett D.S."/>
        </authorList>
    </citation>
    <scope>NUCLEOTIDE SEQUENCE [LARGE SCALE GENOMIC DNA]</scope>
    <source>
        <strain evidence="3 4">3A-2</strain>
    </source>
</reference>
<name>A0A8E2AS74_9APHY</name>
<keyword evidence="4" id="KW-1185">Reference proteome</keyword>
<feature type="compositionally biased region" description="Low complexity" evidence="1">
    <location>
        <begin position="23"/>
        <end position="37"/>
    </location>
</feature>
<evidence type="ECO:0000256" key="1">
    <source>
        <dbReference type="SAM" id="MobiDB-lite"/>
    </source>
</evidence>
<feature type="compositionally biased region" description="Polar residues" evidence="1">
    <location>
        <begin position="38"/>
        <end position="51"/>
    </location>
</feature>
<feature type="region of interest" description="Disordered" evidence="1">
    <location>
        <begin position="1"/>
        <end position="120"/>
    </location>
</feature>
<dbReference type="OrthoDB" id="421226at2759"/>
<dbReference type="InterPro" id="IPR056451">
    <property type="entry name" value="Znf_Tbcl_Rhp7"/>
</dbReference>
<feature type="compositionally biased region" description="Acidic residues" evidence="1">
    <location>
        <begin position="64"/>
        <end position="81"/>
    </location>
</feature>
<dbReference type="SUPFAM" id="SSF52047">
    <property type="entry name" value="RNI-like"/>
    <property type="match status" value="1"/>
</dbReference>
<evidence type="ECO:0000313" key="3">
    <source>
        <dbReference type="EMBL" id="OCH84255.1"/>
    </source>
</evidence>
<gene>
    <name evidence="3" type="ORF">OBBRIDRAFT_424658</name>
</gene>
<protein>
    <submittedName>
        <fullName evidence="3">RNI-like protein</fullName>
    </submittedName>
</protein>
<feature type="compositionally biased region" description="Basic and acidic residues" evidence="1">
    <location>
        <begin position="91"/>
        <end position="102"/>
    </location>
</feature>